<protein>
    <submittedName>
        <fullName evidence="1">Ser/Thr protein kinase</fullName>
    </submittedName>
</protein>
<proteinExistence type="predicted"/>
<reference evidence="1 2" key="1">
    <citation type="submission" date="2023-07" db="EMBL/GenBank/DDBJ databases">
        <title>Genomic Encyclopedia of Type Strains, Phase IV (KMG-IV): sequencing the most valuable type-strain genomes for metagenomic binning, comparative biology and taxonomic classification.</title>
        <authorList>
            <person name="Goeker M."/>
        </authorList>
    </citation>
    <scope>NUCLEOTIDE SEQUENCE [LARGE SCALE GENOMIC DNA]</scope>
    <source>
        <strain evidence="1 2">DSM 17740</strain>
    </source>
</reference>
<dbReference type="EMBL" id="JAUSUQ010000005">
    <property type="protein sequence ID" value="MDQ0339020.1"/>
    <property type="molecule type" value="Genomic_DNA"/>
</dbReference>
<accession>A0ABU0CRJ1</accession>
<keyword evidence="1" id="KW-0808">Transferase</keyword>
<dbReference type="RefSeq" id="WP_307338320.1">
    <property type="nucleotide sequence ID" value="NZ_JAUSUQ010000005.1"/>
</dbReference>
<keyword evidence="1" id="KW-0418">Kinase</keyword>
<comment type="caution">
    <text evidence="1">The sequence shown here is derived from an EMBL/GenBank/DDBJ whole genome shotgun (WGS) entry which is preliminary data.</text>
</comment>
<dbReference type="Gene3D" id="1.10.510.10">
    <property type="entry name" value="Transferase(Phosphotransferase) domain 1"/>
    <property type="match status" value="1"/>
</dbReference>
<dbReference type="Proteomes" id="UP001232445">
    <property type="component" value="Unassembled WGS sequence"/>
</dbReference>
<evidence type="ECO:0000313" key="2">
    <source>
        <dbReference type="Proteomes" id="UP001232445"/>
    </source>
</evidence>
<dbReference type="SUPFAM" id="SSF56112">
    <property type="entry name" value="Protein kinase-like (PK-like)"/>
    <property type="match status" value="1"/>
</dbReference>
<sequence>MYMNDFRLIDVYKPSGGKVKVVKNPTPYELIGQGMQGAVFKLSNKICVKIYPEKKHRIWEEEVLREAQKSPFFPKLYDSGANYIVMEYVEGIPLGDYLKNKRTMPRELTKQIITLHKEMERLKFTDYDIYLRHFIVTNNKTIKVIDHVKSFKRNRPQPERLVKGLSKLGLLRSFSSQVKEIDYKTYTKWKKTIKKYLS</sequence>
<gene>
    <name evidence="1" type="ORF">J2S00_001806</name>
</gene>
<evidence type="ECO:0000313" key="1">
    <source>
        <dbReference type="EMBL" id="MDQ0339020.1"/>
    </source>
</evidence>
<organism evidence="1 2">
    <name type="scientific">Caldalkalibacillus uzonensis</name>
    <dbReference type="NCBI Taxonomy" id="353224"/>
    <lineage>
        <taxon>Bacteria</taxon>
        <taxon>Bacillati</taxon>
        <taxon>Bacillota</taxon>
        <taxon>Bacilli</taxon>
        <taxon>Bacillales</taxon>
        <taxon>Bacillaceae</taxon>
        <taxon>Caldalkalibacillus</taxon>
    </lineage>
</organism>
<name>A0ABU0CRJ1_9BACI</name>
<dbReference type="InterPro" id="IPR011009">
    <property type="entry name" value="Kinase-like_dom_sf"/>
</dbReference>
<dbReference type="GO" id="GO:0016301">
    <property type="term" value="F:kinase activity"/>
    <property type="evidence" value="ECO:0007669"/>
    <property type="project" value="UniProtKB-KW"/>
</dbReference>
<keyword evidence="2" id="KW-1185">Reference proteome</keyword>